<evidence type="ECO:0000256" key="4">
    <source>
        <dbReference type="ARBA" id="ARBA00023136"/>
    </source>
</evidence>
<proteinExistence type="predicted"/>
<evidence type="ECO:0000256" key="3">
    <source>
        <dbReference type="ARBA" id="ARBA00022989"/>
    </source>
</evidence>
<dbReference type="AlphaFoldDB" id="A0A5S9QY37"/>
<dbReference type="Pfam" id="PF00924">
    <property type="entry name" value="MS_channel_2nd"/>
    <property type="match status" value="1"/>
</dbReference>
<comment type="subcellular location">
    <subcellularLocation>
        <location evidence="1">Membrane</location>
    </subcellularLocation>
</comment>
<sequence>MEYFGQPWFYWAVSVAIGLPIGLIALTELRSALDRRGSALTRPVELLRNYILPLAALLVLLTGANQVSVHTTPVRIVSTTLGFVVLVLLLSSLNATLFDSAPEGSWRQRLPTIFLDVARFGLIAIGLALILSVVWGANVGGLFTALGVSSIVLGLALQNSVGQIVSGLLLLFEQPFQIGDWLDTPTARGRVVEVNWRATHLETGSGLQVMPNSVLAGASFTNLSRPGGTHAISVSTVFAATDSPDAVCMTLSRVAGRLPQLRTDERPSTMPAGATEYRTTIPLRSPADDGPARATFLRWAWYAARRAGLHLDLADDDFATEARTQEQLQAIASTLRLTGTEQELLLPKVRLTRYGAGEALQLQGELPTQMMFVMAGRVQLTVNDDTGAELPVRTLHRGDFLGQSALTREAVTASAVALEEVTVLQIDRDDIEDLAMRKPLLLKEIGKAIEERRNRVQAVLAAASG</sequence>
<keyword evidence="3 5" id="KW-1133">Transmembrane helix</keyword>
<dbReference type="Gene3D" id="2.30.30.60">
    <property type="match status" value="1"/>
</dbReference>
<evidence type="ECO:0000259" key="6">
    <source>
        <dbReference type="PROSITE" id="PS50042"/>
    </source>
</evidence>
<feature type="transmembrane region" description="Helical" evidence="5">
    <location>
        <begin position="47"/>
        <end position="64"/>
    </location>
</feature>
<dbReference type="Gene3D" id="1.10.287.1260">
    <property type="match status" value="1"/>
</dbReference>
<dbReference type="OrthoDB" id="9775207at2"/>
<feature type="transmembrane region" description="Helical" evidence="5">
    <location>
        <begin position="6"/>
        <end position="26"/>
    </location>
</feature>
<feature type="transmembrane region" description="Helical" evidence="5">
    <location>
        <begin position="143"/>
        <end position="172"/>
    </location>
</feature>
<dbReference type="GO" id="GO:0016020">
    <property type="term" value="C:membrane"/>
    <property type="evidence" value="ECO:0007669"/>
    <property type="project" value="UniProtKB-SubCell"/>
</dbReference>
<dbReference type="InterPro" id="IPR014710">
    <property type="entry name" value="RmlC-like_jellyroll"/>
</dbReference>
<dbReference type="PANTHER" id="PTHR30566:SF25">
    <property type="entry name" value="INNER MEMBRANE PROTEIN"/>
    <property type="match status" value="1"/>
</dbReference>
<dbReference type="InterPro" id="IPR006685">
    <property type="entry name" value="MscS_channel_2nd"/>
</dbReference>
<evidence type="ECO:0000256" key="5">
    <source>
        <dbReference type="SAM" id="Phobius"/>
    </source>
</evidence>
<evidence type="ECO:0000256" key="2">
    <source>
        <dbReference type="ARBA" id="ARBA00022692"/>
    </source>
</evidence>
<feature type="transmembrane region" description="Helical" evidence="5">
    <location>
        <begin position="117"/>
        <end position="137"/>
    </location>
</feature>
<dbReference type="SUPFAM" id="SSF50182">
    <property type="entry name" value="Sm-like ribonucleoproteins"/>
    <property type="match status" value="1"/>
</dbReference>
<organism evidence="7 8">
    <name type="scientific">Mycolicibacterium vanbaalenii</name>
    <name type="common">Mycobacterium vanbaalenii</name>
    <dbReference type="NCBI Taxonomy" id="110539"/>
    <lineage>
        <taxon>Bacteria</taxon>
        <taxon>Bacillati</taxon>
        <taxon>Actinomycetota</taxon>
        <taxon>Actinomycetes</taxon>
        <taxon>Mycobacteriales</taxon>
        <taxon>Mycobacteriaceae</taxon>
        <taxon>Mycolicibacterium</taxon>
    </lineage>
</organism>
<keyword evidence="4 5" id="KW-0472">Membrane</keyword>
<dbReference type="InterPro" id="IPR000595">
    <property type="entry name" value="cNMP-bd_dom"/>
</dbReference>
<keyword evidence="2 5" id="KW-0812">Transmembrane</keyword>
<keyword evidence="8" id="KW-1185">Reference proteome</keyword>
<evidence type="ECO:0000256" key="1">
    <source>
        <dbReference type="ARBA" id="ARBA00004370"/>
    </source>
</evidence>
<dbReference type="Gene3D" id="2.60.120.10">
    <property type="entry name" value="Jelly Rolls"/>
    <property type="match status" value="1"/>
</dbReference>
<name>A0A5S9QY37_MYCVN</name>
<dbReference type="InterPro" id="IPR016846">
    <property type="entry name" value="cNMP-bd_ion_channel"/>
</dbReference>
<dbReference type="SMART" id="SM00100">
    <property type="entry name" value="cNMP"/>
    <property type="match status" value="1"/>
</dbReference>
<dbReference type="InterPro" id="IPR018490">
    <property type="entry name" value="cNMP-bd_dom_sf"/>
</dbReference>
<accession>A0A5S9QY37</accession>
<evidence type="ECO:0000313" key="8">
    <source>
        <dbReference type="Proteomes" id="UP000430146"/>
    </source>
</evidence>
<dbReference type="Pfam" id="PF00027">
    <property type="entry name" value="cNMP_binding"/>
    <property type="match status" value="1"/>
</dbReference>
<dbReference type="EMBL" id="CACSIP010000023">
    <property type="protein sequence ID" value="CAA0124408.1"/>
    <property type="molecule type" value="Genomic_DNA"/>
</dbReference>
<evidence type="ECO:0000313" key="7">
    <source>
        <dbReference type="EMBL" id="CAA0124408.1"/>
    </source>
</evidence>
<dbReference type="RefSeq" id="WP_159231647.1">
    <property type="nucleotide sequence ID" value="NZ_CACSIP010000023.1"/>
</dbReference>
<dbReference type="CDD" id="cd00038">
    <property type="entry name" value="CAP_ED"/>
    <property type="match status" value="1"/>
</dbReference>
<dbReference type="PIRSF" id="PIRSF026673">
    <property type="entry name" value="UCP026673_ion_chan"/>
    <property type="match status" value="1"/>
</dbReference>
<dbReference type="InterPro" id="IPR023408">
    <property type="entry name" value="MscS_beta-dom_sf"/>
</dbReference>
<reference evidence="7 8" key="1">
    <citation type="submission" date="2019-11" db="EMBL/GenBank/DDBJ databases">
        <authorList>
            <person name="Holert J."/>
        </authorList>
    </citation>
    <scope>NUCLEOTIDE SEQUENCE [LARGE SCALE GENOMIC DNA]</scope>
    <source>
        <strain evidence="7">BC8_1</strain>
    </source>
</reference>
<gene>
    <name evidence="7" type="primary">ynaI</name>
    <name evidence="7" type="ORF">AELLOGFF_00979</name>
</gene>
<dbReference type="GO" id="GO:0055085">
    <property type="term" value="P:transmembrane transport"/>
    <property type="evidence" value="ECO:0007669"/>
    <property type="project" value="InterPro"/>
</dbReference>
<protein>
    <submittedName>
        <fullName evidence="7">Low conductance mechanosensitive channel YnaI</fullName>
    </submittedName>
</protein>
<dbReference type="Proteomes" id="UP000430146">
    <property type="component" value="Unassembled WGS sequence"/>
</dbReference>
<dbReference type="SUPFAM" id="SSF51206">
    <property type="entry name" value="cAMP-binding domain-like"/>
    <property type="match status" value="1"/>
</dbReference>
<feature type="transmembrane region" description="Helical" evidence="5">
    <location>
        <begin position="76"/>
        <end position="97"/>
    </location>
</feature>
<feature type="domain" description="Cyclic nucleotide-binding" evidence="6">
    <location>
        <begin position="345"/>
        <end position="452"/>
    </location>
</feature>
<dbReference type="PANTHER" id="PTHR30566">
    <property type="entry name" value="YNAI-RELATED MECHANOSENSITIVE ION CHANNEL"/>
    <property type="match status" value="1"/>
</dbReference>
<dbReference type="PROSITE" id="PS50042">
    <property type="entry name" value="CNMP_BINDING_3"/>
    <property type="match status" value="1"/>
</dbReference>
<dbReference type="InterPro" id="IPR010920">
    <property type="entry name" value="LSM_dom_sf"/>
</dbReference>